<dbReference type="CDD" id="cd03444">
    <property type="entry name" value="Thioesterase_II_repeat1"/>
    <property type="match status" value="1"/>
</dbReference>
<evidence type="ECO:0000259" key="4">
    <source>
        <dbReference type="Pfam" id="PF20789"/>
    </source>
</evidence>
<keyword evidence="2" id="KW-0378">Hydrolase</keyword>
<dbReference type="Pfam" id="PF13622">
    <property type="entry name" value="4HBT_3"/>
    <property type="match status" value="1"/>
</dbReference>
<dbReference type="Gene3D" id="2.40.160.210">
    <property type="entry name" value="Acyl-CoA thioesterase, double hotdog domain"/>
    <property type="match status" value="1"/>
</dbReference>
<reference evidence="5" key="1">
    <citation type="submission" date="2021-07" db="EMBL/GenBank/DDBJ databases">
        <title>Candidatus Kaistella beijingensis sp. nov. isolated from a municipal wastewater treatment plant is involved in sludge foaming.</title>
        <authorList>
            <person name="Song Y."/>
            <person name="Liu S.-J."/>
        </authorList>
    </citation>
    <scope>NUCLEOTIDE SEQUENCE</scope>
    <source>
        <strain evidence="5">DSM 43998</strain>
    </source>
</reference>
<dbReference type="Proteomes" id="UP000887023">
    <property type="component" value="Chromosome"/>
</dbReference>
<sequence>MITTVGYPVRAFRDGTLLGETVAALRVNHPDSAPELWFPAGDVLGAGPGRDGTGELAGYICFDPVQVDVQVIDRRPGDADRDVTVKRWPTWGDAADLIAALDVRQQNGRWCGAARSDWRRPVVEGSQMLGQALVAASRHTGGRRPVFASMVFPRVADARIPVPIELTEVATGRSFTALQVRGSQHDRVCAAGTLLLDATAPDVIRHADPPPAVAGPYASAPVDMSVTGRDLRIVDDAYTGDPDAPVGPPVLDAWLRYPEVPADPALHIGLLAQFTGHLSIAAALRPHAGIGQDAAHHTLSTAINAINVSLHAEVRADRWLRYRHLSTFAGDGMTHAECRVYTEDDALIASFTVEAMVRAAAGLDRPADRRRM</sequence>
<dbReference type="InterPro" id="IPR042171">
    <property type="entry name" value="Acyl-CoA_hotdog"/>
</dbReference>
<evidence type="ECO:0000313" key="5">
    <source>
        <dbReference type="EMBL" id="QXQ14046.1"/>
    </source>
</evidence>
<dbReference type="SUPFAM" id="SSF54637">
    <property type="entry name" value="Thioesterase/thiol ester dehydrase-isomerase"/>
    <property type="match status" value="2"/>
</dbReference>
<dbReference type="PANTHER" id="PTHR11066:SF34">
    <property type="entry name" value="ACYL-COENZYME A THIOESTERASE 8"/>
    <property type="match status" value="1"/>
</dbReference>
<gene>
    <name evidence="5" type="ORF">KV203_00820</name>
</gene>
<dbReference type="Pfam" id="PF20789">
    <property type="entry name" value="4HBT_3C"/>
    <property type="match status" value="1"/>
</dbReference>
<proteinExistence type="inferred from homology"/>
<protein>
    <submittedName>
        <fullName evidence="5">Thioesterase family protein</fullName>
    </submittedName>
</protein>
<name>A0ABX8S9R6_9ACTN</name>
<evidence type="ECO:0000313" key="6">
    <source>
        <dbReference type="Proteomes" id="UP000887023"/>
    </source>
</evidence>
<feature type="domain" description="Acyl-CoA thioesterase-like N-terminal HotDog" evidence="3">
    <location>
        <begin position="116"/>
        <end position="194"/>
    </location>
</feature>
<organism evidence="5 6">
    <name type="scientific">Skermania pinensis</name>
    <dbReference type="NCBI Taxonomy" id="39122"/>
    <lineage>
        <taxon>Bacteria</taxon>
        <taxon>Bacillati</taxon>
        <taxon>Actinomycetota</taxon>
        <taxon>Actinomycetes</taxon>
        <taxon>Mycobacteriales</taxon>
        <taxon>Gordoniaceae</taxon>
        <taxon>Skermania</taxon>
    </lineage>
</organism>
<dbReference type="InterPro" id="IPR029069">
    <property type="entry name" value="HotDog_dom_sf"/>
</dbReference>
<dbReference type="InterPro" id="IPR049449">
    <property type="entry name" value="TesB_ACOT8-like_N"/>
</dbReference>
<dbReference type="InterPro" id="IPR003703">
    <property type="entry name" value="Acyl_CoA_thio"/>
</dbReference>
<evidence type="ECO:0000256" key="2">
    <source>
        <dbReference type="ARBA" id="ARBA00022801"/>
    </source>
</evidence>
<accession>A0ABX8S9R6</accession>
<evidence type="ECO:0000256" key="1">
    <source>
        <dbReference type="ARBA" id="ARBA00006538"/>
    </source>
</evidence>
<keyword evidence="6" id="KW-1185">Reference proteome</keyword>
<dbReference type="EMBL" id="CP079105">
    <property type="protein sequence ID" value="QXQ14046.1"/>
    <property type="molecule type" value="Genomic_DNA"/>
</dbReference>
<dbReference type="PANTHER" id="PTHR11066">
    <property type="entry name" value="ACYL-COA THIOESTERASE"/>
    <property type="match status" value="1"/>
</dbReference>
<evidence type="ECO:0000259" key="3">
    <source>
        <dbReference type="Pfam" id="PF13622"/>
    </source>
</evidence>
<dbReference type="RefSeq" id="WP_066474606.1">
    <property type="nucleotide sequence ID" value="NZ_CBCRUZ010000010.1"/>
</dbReference>
<dbReference type="InterPro" id="IPR049450">
    <property type="entry name" value="ACOT8-like_C"/>
</dbReference>
<feature type="domain" description="Acyl-CoA thioesterase-like C-terminal" evidence="4">
    <location>
        <begin position="235"/>
        <end position="357"/>
    </location>
</feature>
<comment type="similarity">
    <text evidence="1">Belongs to the C/M/P thioester hydrolase family.</text>
</comment>